<dbReference type="PANTHER" id="PTHR32120">
    <property type="entry name" value="SMALL RIBOSOMAL SUBUNIT BIOGENESIS GTPASE RSGA"/>
    <property type="match status" value="1"/>
</dbReference>
<accession>A0ABQ2AT16</accession>
<dbReference type="InterPro" id="IPR027417">
    <property type="entry name" value="P-loop_NTPase"/>
</dbReference>
<comment type="caution">
    <text evidence="3">The sequence shown here is derived from an EMBL/GenBank/DDBJ whole genome shotgun (WGS) entry which is preliminary data.</text>
</comment>
<dbReference type="EMBL" id="BMFW01000008">
    <property type="protein sequence ID" value="GGH95524.1"/>
    <property type="molecule type" value="Genomic_DNA"/>
</dbReference>
<organism evidence="3 4">
    <name type="scientific">Arthrobacter liuii</name>
    <dbReference type="NCBI Taxonomy" id="1476996"/>
    <lineage>
        <taxon>Bacteria</taxon>
        <taxon>Bacillati</taxon>
        <taxon>Actinomycetota</taxon>
        <taxon>Actinomycetes</taxon>
        <taxon>Micrococcales</taxon>
        <taxon>Micrococcaceae</taxon>
        <taxon>Arthrobacter</taxon>
    </lineage>
</organism>
<dbReference type="InterPro" id="IPR010914">
    <property type="entry name" value="RsgA_GTPase_dom"/>
</dbReference>
<keyword evidence="4" id="KW-1185">Reference proteome</keyword>
<dbReference type="PROSITE" id="PS50936">
    <property type="entry name" value="ENGC_GTPASE"/>
    <property type="match status" value="1"/>
</dbReference>
<dbReference type="SUPFAM" id="SSF52540">
    <property type="entry name" value="P-loop containing nucleoside triphosphate hydrolases"/>
    <property type="match status" value="1"/>
</dbReference>
<feature type="domain" description="EngC GTPase" evidence="2">
    <location>
        <begin position="1"/>
        <end position="61"/>
    </location>
</feature>
<name>A0ABQ2AT16_9MICC</name>
<evidence type="ECO:0000313" key="3">
    <source>
        <dbReference type="EMBL" id="GGH95524.1"/>
    </source>
</evidence>
<feature type="region of interest" description="Disordered" evidence="1">
    <location>
        <begin position="118"/>
        <end position="145"/>
    </location>
</feature>
<dbReference type="InterPro" id="IPR004881">
    <property type="entry name" value="Ribosome_biogen_GTPase_RsgA"/>
</dbReference>
<evidence type="ECO:0000259" key="2">
    <source>
        <dbReference type="PROSITE" id="PS50936"/>
    </source>
</evidence>
<dbReference type="Pfam" id="PF03193">
    <property type="entry name" value="RsgA_GTPase"/>
    <property type="match status" value="1"/>
</dbReference>
<gene>
    <name evidence="3" type="ORF">GCM10007170_21250</name>
</gene>
<feature type="compositionally biased region" description="Basic and acidic residues" evidence="1">
    <location>
        <begin position="123"/>
        <end position="145"/>
    </location>
</feature>
<dbReference type="Proteomes" id="UP000643279">
    <property type="component" value="Unassembled WGS sequence"/>
</dbReference>
<protein>
    <recommendedName>
        <fullName evidence="2">EngC GTPase domain-containing protein</fullName>
    </recommendedName>
</protein>
<evidence type="ECO:0000313" key="4">
    <source>
        <dbReference type="Proteomes" id="UP000643279"/>
    </source>
</evidence>
<sequence>MELNCPPGAGKSTLINALVGREVQPTGEVRSGDFRGKHTTTARELVPLANGTVLMDTPGVRGFGLFDVRDAIDSGALAGRRWNSYLKIQRELAALARRSDVAVQRAYHREWHQKVVTAGKSQRWAEREASERMDRTEGKDRKRKR</sequence>
<dbReference type="Gene3D" id="3.40.50.300">
    <property type="entry name" value="P-loop containing nucleotide triphosphate hydrolases"/>
    <property type="match status" value="1"/>
</dbReference>
<proteinExistence type="predicted"/>
<evidence type="ECO:0000256" key="1">
    <source>
        <dbReference type="SAM" id="MobiDB-lite"/>
    </source>
</evidence>
<reference evidence="4" key="1">
    <citation type="journal article" date="2019" name="Int. J. Syst. Evol. Microbiol.">
        <title>The Global Catalogue of Microorganisms (GCM) 10K type strain sequencing project: providing services to taxonomists for standard genome sequencing and annotation.</title>
        <authorList>
            <consortium name="The Broad Institute Genomics Platform"/>
            <consortium name="The Broad Institute Genome Sequencing Center for Infectious Disease"/>
            <person name="Wu L."/>
            <person name="Ma J."/>
        </authorList>
    </citation>
    <scope>NUCLEOTIDE SEQUENCE [LARGE SCALE GENOMIC DNA]</scope>
    <source>
        <strain evidence="4">CGMCC 1.12778</strain>
    </source>
</reference>